<dbReference type="PROSITE" id="PS00211">
    <property type="entry name" value="ABC_TRANSPORTER_1"/>
    <property type="match status" value="1"/>
</dbReference>
<evidence type="ECO:0000313" key="4">
    <source>
        <dbReference type="EMBL" id="MEW1976303.1"/>
    </source>
</evidence>
<dbReference type="SUPFAM" id="SSF52540">
    <property type="entry name" value="P-loop containing nucleoside triphosphate hydrolases"/>
    <property type="match status" value="1"/>
</dbReference>
<evidence type="ECO:0000256" key="2">
    <source>
        <dbReference type="ARBA" id="ARBA00022840"/>
    </source>
</evidence>
<comment type="caution">
    <text evidence="4">The sequence shown here is derived from an EMBL/GenBank/DDBJ whole genome shotgun (WGS) entry which is preliminary data.</text>
</comment>
<dbReference type="InterPro" id="IPR003593">
    <property type="entry name" value="AAA+_ATPase"/>
</dbReference>
<dbReference type="SMART" id="SM00382">
    <property type="entry name" value="AAA"/>
    <property type="match status" value="1"/>
</dbReference>
<sequence length="208" mass="21864">MQIELDAVTVTFGQRNVLDALSETFAAGQTTAVLGPSGSGKSTLLGVIAGRVRPQSGRLRYLGFDHPDIEWLVQSTPLLARRTVLDNARLSAAARGRTDVDTTDRALEALALVGIADLAETAAFKLSGGEKQRVAIARAITTAAPILLADEPTASLDPASREIVTESLQVAAANGAAVILATHDEFVAHRCDRQLQLAGGRIIEVSET</sequence>
<dbReference type="GO" id="GO:0005524">
    <property type="term" value="F:ATP binding"/>
    <property type="evidence" value="ECO:0007669"/>
    <property type="project" value="UniProtKB-KW"/>
</dbReference>
<dbReference type="PANTHER" id="PTHR24220">
    <property type="entry name" value="IMPORT ATP-BINDING PROTEIN"/>
    <property type="match status" value="1"/>
</dbReference>
<dbReference type="EMBL" id="JBFBMH010000027">
    <property type="protein sequence ID" value="MEW1976303.1"/>
    <property type="molecule type" value="Genomic_DNA"/>
</dbReference>
<proteinExistence type="predicted"/>
<dbReference type="PROSITE" id="PS50893">
    <property type="entry name" value="ABC_TRANSPORTER_2"/>
    <property type="match status" value="1"/>
</dbReference>
<dbReference type="Pfam" id="PF00005">
    <property type="entry name" value="ABC_tran"/>
    <property type="match status" value="1"/>
</dbReference>
<dbReference type="InterPro" id="IPR027417">
    <property type="entry name" value="P-loop_NTPase"/>
</dbReference>
<dbReference type="Proteomes" id="UP001553715">
    <property type="component" value="Unassembled WGS sequence"/>
</dbReference>
<accession>A0ABV3LKA9</accession>
<dbReference type="Gene3D" id="3.40.50.300">
    <property type="entry name" value="P-loop containing nucleotide triphosphate hydrolases"/>
    <property type="match status" value="1"/>
</dbReference>
<dbReference type="InterPro" id="IPR003439">
    <property type="entry name" value="ABC_transporter-like_ATP-bd"/>
</dbReference>
<protein>
    <submittedName>
        <fullName evidence="4">ATP-binding cassette domain-containing protein</fullName>
    </submittedName>
</protein>
<evidence type="ECO:0000313" key="5">
    <source>
        <dbReference type="Proteomes" id="UP001553715"/>
    </source>
</evidence>
<gene>
    <name evidence="4" type="ORF">AB0301_14680</name>
</gene>
<dbReference type="PANTHER" id="PTHR24220:SF659">
    <property type="entry name" value="TRANSPORTER, PUTATIVE-RELATED"/>
    <property type="match status" value="1"/>
</dbReference>
<name>A0ABV3LKA9_9MICO</name>
<keyword evidence="1" id="KW-0547">Nucleotide-binding</keyword>
<dbReference type="InterPro" id="IPR017871">
    <property type="entry name" value="ABC_transporter-like_CS"/>
</dbReference>
<reference evidence="4 5" key="1">
    <citation type="submission" date="2024-06" db="EMBL/GenBank/DDBJ databases">
        <title>The Natural Products Discovery Center: Release of the First 8490 Sequenced Strains for Exploring Actinobacteria Biosynthetic Diversity.</title>
        <authorList>
            <person name="Kalkreuter E."/>
            <person name="Kautsar S.A."/>
            <person name="Yang D."/>
            <person name="Bader C.D."/>
            <person name="Teijaro C.N."/>
            <person name="Fluegel L."/>
            <person name="Davis C.M."/>
            <person name="Simpson J.R."/>
            <person name="Lauterbach L."/>
            <person name="Steele A.D."/>
            <person name="Gui C."/>
            <person name="Meng S."/>
            <person name="Li G."/>
            <person name="Viehrig K."/>
            <person name="Ye F."/>
            <person name="Su P."/>
            <person name="Kiefer A.F."/>
            <person name="Nichols A."/>
            <person name="Cepeda A.J."/>
            <person name="Yan W."/>
            <person name="Fan B."/>
            <person name="Jiang Y."/>
            <person name="Adhikari A."/>
            <person name="Zheng C.-J."/>
            <person name="Schuster L."/>
            <person name="Cowan T.M."/>
            <person name="Smanski M.J."/>
            <person name="Chevrette M.G."/>
            <person name="De Carvalho L.P.S."/>
            <person name="Shen B."/>
        </authorList>
    </citation>
    <scope>NUCLEOTIDE SEQUENCE [LARGE SCALE GENOMIC DNA]</scope>
    <source>
        <strain evidence="4 5">NPDC077434</strain>
    </source>
</reference>
<dbReference type="RefSeq" id="WP_366233296.1">
    <property type="nucleotide sequence ID" value="NZ_JBFBMH010000027.1"/>
</dbReference>
<organism evidence="4 5">
    <name type="scientific">Microbacterium profundi</name>
    <dbReference type="NCBI Taxonomy" id="450380"/>
    <lineage>
        <taxon>Bacteria</taxon>
        <taxon>Bacillati</taxon>
        <taxon>Actinomycetota</taxon>
        <taxon>Actinomycetes</taxon>
        <taxon>Micrococcales</taxon>
        <taxon>Microbacteriaceae</taxon>
        <taxon>Microbacterium</taxon>
    </lineage>
</organism>
<evidence type="ECO:0000256" key="1">
    <source>
        <dbReference type="ARBA" id="ARBA00022741"/>
    </source>
</evidence>
<evidence type="ECO:0000259" key="3">
    <source>
        <dbReference type="PROSITE" id="PS50893"/>
    </source>
</evidence>
<dbReference type="InterPro" id="IPR015854">
    <property type="entry name" value="ABC_transpr_LolD-like"/>
</dbReference>
<keyword evidence="2 4" id="KW-0067">ATP-binding</keyword>
<keyword evidence="5" id="KW-1185">Reference proteome</keyword>
<feature type="domain" description="ABC transporter" evidence="3">
    <location>
        <begin position="3"/>
        <end position="208"/>
    </location>
</feature>